<dbReference type="PANTHER" id="PTHR43485:SF1">
    <property type="entry name" value="FORMATE HYDROGENLYASE SUBUNIT 5-RELATED"/>
    <property type="match status" value="1"/>
</dbReference>
<keyword evidence="3" id="KW-0830">Ubiquinone</keyword>
<protein>
    <submittedName>
        <fullName evidence="3">NADH dehydrogenase (Ubiquinone) 30 kDa subunit</fullName>
    </submittedName>
</protein>
<dbReference type="RefSeq" id="WP_006301163.1">
    <property type="nucleotide sequence ID" value="NZ_CM001022.1"/>
</dbReference>
<feature type="compositionally biased region" description="Basic and acidic residues" evidence="1">
    <location>
        <begin position="162"/>
        <end position="182"/>
    </location>
</feature>
<feature type="domain" description="NADH:ubiquinone oxidoreductase 30kDa subunit" evidence="2">
    <location>
        <begin position="52"/>
        <end position="173"/>
    </location>
</feature>
<dbReference type="EMBL" id="CM001022">
    <property type="protein sequence ID" value="EFQ23953.1"/>
    <property type="molecule type" value="Genomic_DNA"/>
</dbReference>
<dbReference type="InterPro" id="IPR052197">
    <property type="entry name" value="ComplexI_49kDa-like"/>
</dbReference>
<dbReference type="HOGENOM" id="CLU_097415_1_0_0"/>
<dbReference type="PaxDb" id="584708-Apau_1534"/>
<accession>E3D147</accession>
<gene>
    <name evidence="3" type="ORF">Apau_1534</name>
</gene>
<feature type="region of interest" description="Disordered" evidence="1">
    <location>
        <begin position="158"/>
        <end position="182"/>
    </location>
</feature>
<dbReference type="Proteomes" id="UP000005096">
    <property type="component" value="Chromosome"/>
</dbReference>
<dbReference type="PANTHER" id="PTHR43485">
    <property type="entry name" value="HYDROGENASE-4 COMPONENT G"/>
    <property type="match status" value="1"/>
</dbReference>
<dbReference type="OrthoDB" id="3746692at2"/>
<dbReference type="InterPro" id="IPR037232">
    <property type="entry name" value="NADH_quin_OxRdtase_su_C/D-like"/>
</dbReference>
<evidence type="ECO:0000256" key="1">
    <source>
        <dbReference type="SAM" id="MobiDB-lite"/>
    </source>
</evidence>
<evidence type="ECO:0000313" key="3">
    <source>
        <dbReference type="EMBL" id="EFQ23953.1"/>
    </source>
</evidence>
<dbReference type="Pfam" id="PF00329">
    <property type="entry name" value="Complex1_30kDa"/>
    <property type="match status" value="1"/>
</dbReference>
<evidence type="ECO:0000259" key="2">
    <source>
        <dbReference type="Pfam" id="PF00329"/>
    </source>
</evidence>
<keyword evidence="4" id="KW-1185">Reference proteome</keyword>
<evidence type="ECO:0000313" key="4">
    <source>
        <dbReference type="Proteomes" id="UP000005096"/>
    </source>
</evidence>
<dbReference type="Gene3D" id="3.30.460.80">
    <property type="entry name" value="NADH:ubiquinone oxidoreductase, 30kDa subunit"/>
    <property type="match status" value="1"/>
</dbReference>
<dbReference type="AlphaFoldDB" id="E3D147"/>
<organism evidence="3 4">
    <name type="scientific">Aminomonas paucivorans DSM 12260</name>
    <dbReference type="NCBI Taxonomy" id="584708"/>
    <lineage>
        <taxon>Bacteria</taxon>
        <taxon>Thermotogati</taxon>
        <taxon>Synergistota</taxon>
        <taxon>Synergistia</taxon>
        <taxon>Synergistales</taxon>
        <taxon>Synergistaceae</taxon>
        <taxon>Aminomonas</taxon>
    </lineage>
</organism>
<proteinExistence type="predicted"/>
<dbReference type="InterPro" id="IPR001268">
    <property type="entry name" value="NADH_UbQ_OxRdtase_30kDa_su"/>
</dbReference>
<dbReference type="SUPFAM" id="SSF143243">
    <property type="entry name" value="Nqo5-like"/>
    <property type="match status" value="1"/>
</dbReference>
<dbReference type="GO" id="GO:0008137">
    <property type="term" value="F:NADH dehydrogenase (ubiquinone) activity"/>
    <property type="evidence" value="ECO:0007669"/>
    <property type="project" value="InterPro"/>
</dbReference>
<dbReference type="STRING" id="584708.Apau_1534"/>
<sequence>MIFLDRFSREVLSGDRVAEKLVEHMGERPFSWELREHRSGLEEVRGYQDLWVEVDRRDFPDLIQFLFTLDFPHFHVISGDDEGDGVRLIYHFSLFIACSRSARVGLSVSVLLPKGDLSMPSLQDRIPGAEYSEREMREMLGVEFAGMPNRGNIFLPEDWDDDVKPWRRDETAPGPDQVRELQ</sequence>
<name>E3D147_9BACT</name>
<dbReference type="eggNOG" id="COG0852">
    <property type="taxonomic scope" value="Bacteria"/>
</dbReference>
<reference evidence="3 4" key="1">
    <citation type="journal article" date="2010" name="Stand. Genomic Sci.">
        <title>Non-contiguous finished genome sequence of Aminomonas paucivorans type strain (GLU-3).</title>
        <authorList>
            <person name="Pitluck S."/>
            <person name="Yasawong M."/>
            <person name="Held B."/>
            <person name="Lapidus A."/>
            <person name="Nolan M."/>
            <person name="Copeland A."/>
            <person name="Lucas S."/>
            <person name="Del Rio T.G."/>
            <person name="Tice H."/>
            <person name="Cheng J.F."/>
            <person name="Chertkov O."/>
            <person name="Goodwin L."/>
            <person name="Tapia R."/>
            <person name="Han C."/>
            <person name="Liolios K."/>
            <person name="Ivanova N."/>
            <person name="Mavromatis K."/>
            <person name="Ovchinnikova G."/>
            <person name="Pati A."/>
            <person name="Chen A."/>
            <person name="Palaniappan K."/>
            <person name="Land M."/>
            <person name="Hauser L."/>
            <person name="Chang Y.J."/>
            <person name="Jeffries C.D."/>
            <person name="Pukall R."/>
            <person name="Spring S."/>
            <person name="Rohde M."/>
            <person name="Sikorski J."/>
            <person name="Goker M."/>
            <person name="Woyke T."/>
            <person name="Bristow J."/>
            <person name="Eisen J.A."/>
            <person name="Markowitz V."/>
            <person name="Hugenholtz P."/>
            <person name="Kyrpides N.C."/>
            <person name="Klenk H.P."/>
        </authorList>
    </citation>
    <scope>NUCLEOTIDE SEQUENCE [LARGE SCALE GENOMIC DNA]</scope>
    <source>
        <strain evidence="3 4">DSM 12260</strain>
    </source>
</reference>